<evidence type="ECO:0000313" key="6">
    <source>
        <dbReference type="EMBL" id="RJX48709.1"/>
    </source>
</evidence>
<dbReference type="Gene3D" id="3.10.105.10">
    <property type="entry name" value="Dipeptide-binding Protein, Domain 3"/>
    <property type="match status" value="1"/>
</dbReference>
<organism evidence="6 7">
    <name type="scientific">Halonotius pteroides</name>
    <dbReference type="NCBI Taxonomy" id="268735"/>
    <lineage>
        <taxon>Archaea</taxon>
        <taxon>Methanobacteriati</taxon>
        <taxon>Methanobacteriota</taxon>
        <taxon>Stenosarchaea group</taxon>
        <taxon>Halobacteria</taxon>
        <taxon>Halobacteriales</taxon>
        <taxon>Haloferacaceae</taxon>
        <taxon>Halonotius</taxon>
    </lineage>
</organism>
<keyword evidence="7" id="KW-1185">Reference proteome</keyword>
<proteinExistence type="inferred from homology"/>
<evidence type="ECO:0000259" key="5">
    <source>
        <dbReference type="Pfam" id="PF00496"/>
    </source>
</evidence>
<dbReference type="GO" id="GO:0043190">
    <property type="term" value="C:ATP-binding cassette (ABC) transporter complex"/>
    <property type="evidence" value="ECO:0007669"/>
    <property type="project" value="InterPro"/>
</dbReference>
<dbReference type="GO" id="GO:0015833">
    <property type="term" value="P:peptide transport"/>
    <property type="evidence" value="ECO:0007669"/>
    <property type="project" value="TreeGrafter"/>
</dbReference>
<dbReference type="GO" id="GO:1904680">
    <property type="term" value="F:peptide transmembrane transporter activity"/>
    <property type="evidence" value="ECO:0007669"/>
    <property type="project" value="TreeGrafter"/>
</dbReference>
<accession>A0A3A6QCE8</accession>
<comment type="similarity">
    <text evidence="1">Belongs to the bacterial solute-binding protein 5 family.</text>
</comment>
<feature type="domain" description="Solute-binding protein family 5" evidence="5">
    <location>
        <begin position="108"/>
        <end position="478"/>
    </location>
</feature>
<dbReference type="InterPro" id="IPR039424">
    <property type="entry name" value="SBP_5"/>
</dbReference>
<dbReference type="Pfam" id="PF00496">
    <property type="entry name" value="SBP_bac_5"/>
    <property type="match status" value="1"/>
</dbReference>
<gene>
    <name evidence="6" type="ORF">DP106_11245</name>
</gene>
<dbReference type="InterPro" id="IPR030678">
    <property type="entry name" value="Peptide/Ni-bd"/>
</dbReference>
<dbReference type="InterPro" id="IPR006311">
    <property type="entry name" value="TAT_signal"/>
</dbReference>
<dbReference type="GO" id="GO:0042597">
    <property type="term" value="C:periplasmic space"/>
    <property type="evidence" value="ECO:0007669"/>
    <property type="project" value="UniProtKB-ARBA"/>
</dbReference>
<dbReference type="PANTHER" id="PTHR30290:SF9">
    <property type="entry name" value="OLIGOPEPTIDE-BINDING PROTEIN APPA"/>
    <property type="match status" value="1"/>
</dbReference>
<dbReference type="Gene3D" id="3.40.190.10">
    <property type="entry name" value="Periplasmic binding protein-like II"/>
    <property type="match status" value="1"/>
</dbReference>
<dbReference type="PIRSF" id="PIRSF002741">
    <property type="entry name" value="MppA"/>
    <property type="match status" value="1"/>
</dbReference>
<evidence type="ECO:0000256" key="3">
    <source>
        <dbReference type="ARBA" id="ARBA00022729"/>
    </source>
</evidence>
<dbReference type="InterPro" id="IPR000914">
    <property type="entry name" value="SBP_5_dom"/>
</dbReference>
<evidence type="ECO:0000256" key="2">
    <source>
        <dbReference type="ARBA" id="ARBA00022448"/>
    </source>
</evidence>
<dbReference type="PROSITE" id="PS51318">
    <property type="entry name" value="TAT"/>
    <property type="match status" value="1"/>
</dbReference>
<dbReference type="OrthoDB" id="233597at2157"/>
<evidence type="ECO:0000313" key="7">
    <source>
        <dbReference type="Proteomes" id="UP000281564"/>
    </source>
</evidence>
<keyword evidence="3" id="KW-0732">Signal</keyword>
<name>A0A3A6QCE8_9EURY</name>
<sequence length="562" mass="62438">MNETHTSNDEKSGEISVTDLLTDKSRRRFLSGLGAVGTAGLAGCTGGENTSSAGGQSSSSGSSDSRLVANIGQRMGTIDPAKGTDYVQAMALVNLYDPLVFPDSEGTLQPNLASDWSVSEDGTTYTFTIEEGITFHSGNSVTAEDVQFSVERFMDIDQGYASLLSGILENQNITVEDEQTVTFELNRSYTPFLPIMVLLFIVDKTLIMNNLSEGEFGERGDYGQEFINNNDAGSGAYQLDSFSRGNSITFAAFDDYFKGFPEGSFDTVEVRIITENSTVRTLMQNGELDMTGQYQDTQTYEAIDGMDNARVEKMPTFGLLYNKINTQKPPTDDPAVREAIAWGFDYEQVVNEIRPDMNRAHGPLPPTWAEHNDDVVQPSYDPERSRQLLEEAGYSEGELTISNTFTESYAFQEQIALLFQANMEDIGINVELNPQTWGTITELAASPEDTPHTSQVFYVPTYPSPDSMFYNQFHSEAASTWMSMEHLENDDVDSLIDEARQTADPDARSEIYTELQNTLGDLYCDMHLYHTVKTIGFQNDVEGLTLRPAQGFEYTFRDLHQV</sequence>
<protein>
    <submittedName>
        <fullName evidence="6">ABC transporter substrate-binding protein</fullName>
    </submittedName>
</protein>
<reference evidence="6 7" key="1">
    <citation type="submission" date="2018-06" db="EMBL/GenBank/DDBJ databases">
        <title>Halonotius sp. F13-13 a new haloarchaeeon isolated from a solar saltern from Isla Cristina, Huelva, Spain.</title>
        <authorList>
            <person name="Duran-Viseras A."/>
            <person name="Sanchez-Porro C."/>
            <person name="Ventosa A."/>
        </authorList>
    </citation>
    <scope>NUCLEOTIDE SEQUENCE [LARGE SCALE GENOMIC DNA]</scope>
    <source>
        <strain evidence="6 7">CECT 7525</strain>
    </source>
</reference>
<feature type="compositionally biased region" description="Low complexity" evidence="4">
    <location>
        <begin position="51"/>
        <end position="65"/>
    </location>
</feature>
<dbReference type="EMBL" id="QMDW01000017">
    <property type="protein sequence ID" value="RJX48709.1"/>
    <property type="molecule type" value="Genomic_DNA"/>
</dbReference>
<dbReference type="RefSeq" id="WP_120085362.1">
    <property type="nucleotide sequence ID" value="NZ_QMDW01000017.1"/>
</dbReference>
<evidence type="ECO:0000256" key="4">
    <source>
        <dbReference type="SAM" id="MobiDB-lite"/>
    </source>
</evidence>
<dbReference type="SUPFAM" id="SSF53850">
    <property type="entry name" value="Periplasmic binding protein-like II"/>
    <property type="match status" value="1"/>
</dbReference>
<evidence type="ECO:0000256" key="1">
    <source>
        <dbReference type="ARBA" id="ARBA00005695"/>
    </source>
</evidence>
<dbReference type="AlphaFoldDB" id="A0A3A6QCE8"/>
<dbReference type="CDD" id="cd08512">
    <property type="entry name" value="PBP2_NikA_DppA_OppA_like_7"/>
    <property type="match status" value="1"/>
</dbReference>
<dbReference type="Proteomes" id="UP000281564">
    <property type="component" value="Unassembled WGS sequence"/>
</dbReference>
<dbReference type="Gene3D" id="3.90.76.10">
    <property type="entry name" value="Dipeptide-binding Protein, Domain 1"/>
    <property type="match status" value="1"/>
</dbReference>
<dbReference type="PANTHER" id="PTHR30290">
    <property type="entry name" value="PERIPLASMIC BINDING COMPONENT OF ABC TRANSPORTER"/>
    <property type="match status" value="1"/>
</dbReference>
<comment type="caution">
    <text evidence="6">The sequence shown here is derived from an EMBL/GenBank/DDBJ whole genome shotgun (WGS) entry which is preliminary data.</text>
</comment>
<keyword evidence="2" id="KW-0813">Transport</keyword>
<feature type="region of interest" description="Disordered" evidence="4">
    <location>
        <begin position="41"/>
        <end position="65"/>
    </location>
</feature>